<accession>A0ABV0UJH5</accession>
<feature type="compositionally biased region" description="Polar residues" evidence="1">
    <location>
        <begin position="83"/>
        <end position="104"/>
    </location>
</feature>
<dbReference type="EMBL" id="JAHRIQ010072107">
    <property type="protein sequence ID" value="MEQ2245004.1"/>
    <property type="molecule type" value="Genomic_DNA"/>
</dbReference>
<dbReference type="Proteomes" id="UP001482620">
    <property type="component" value="Unassembled WGS sequence"/>
</dbReference>
<gene>
    <name evidence="2" type="ORF">ILYODFUR_023040</name>
</gene>
<sequence>MQIREAIPPDHASPGVTVVSHVGVEVPQQNKSPRGGQYPAQENRRRAPRRRPCRGYSALPPGPYAKMTVRDLSPTRRCRDETISSTGVNPNTRRLSWGATSKPTTARRLSPQATPE</sequence>
<evidence type="ECO:0000256" key="1">
    <source>
        <dbReference type="SAM" id="MobiDB-lite"/>
    </source>
</evidence>
<organism evidence="2 3">
    <name type="scientific">Ilyodon furcidens</name>
    <name type="common">goldbreast splitfin</name>
    <dbReference type="NCBI Taxonomy" id="33524"/>
    <lineage>
        <taxon>Eukaryota</taxon>
        <taxon>Metazoa</taxon>
        <taxon>Chordata</taxon>
        <taxon>Craniata</taxon>
        <taxon>Vertebrata</taxon>
        <taxon>Euteleostomi</taxon>
        <taxon>Actinopterygii</taxon>
        <taxon>Neopterygii</taxon>
        <taxon>Teleostei</taxon>
        <taxon>Neoteleostei</taxon>
        <taxon>Acanthomorphata</taxon>
        <taxon>Ovalentaria</taxon>
        <taxon>Atherinomorphae</taxon>
        <taxon>Cyprinodontiformes</taxon>
        <taxon>Goodeidae</taxon>
        <taxon>Ilyodon</taxon>
    </lineage>
</organism>
<proteinExistence type="predicted"/>
<evidence type="ECO:0000313" key="3">
    <source>
        <dbReference type="Proteomes" id="UP001482620"/>
    </source>
</evidence>
<name>A0ABV0UJH5_9TELE</name>
<reference evidence="2 3" key="1">
    <citation type="submission" date="2021-06" db="EMBL/GenBank/DDBJ databases">
        <authorList>
            <person name="Palmer J.M."/>
        </authorList>
    </citation>
    <scope>NUCLEOTIDE SEQUENCE [LARGE SCALE GENOMIC DNA]</scope>
    <source>
        <strain evidence="3">if_2019</strain>
        <tissue evidence="2">Muscle</tissue>
    </source>
</reference>
<protein>
    <submittedName>
        <fullName evidence="2">Uncharacterized protein</fullName>
    </submittedName>
</protein>
<feature type="region of interest" description="Disordered" evidence="1">
    <location>
        <begin position="22"/>
        <end position="116"/>
    </location>
</feature>
<comment type="caution">
    <text evidence="2">The sequence shown here is derived from an EMBL/GenBank/DDBJ whole genome shotgun (WGS) entry which is preliminary data.</text>
</comment>
<keyword evidence="3" id="KW-1185">Reference proteome</keyword>
<evidence type="ECO:0000313" key="2">
    <source>
        <dbReference type="EMBL" id="MEQ2245004.1"/>
    </source>
</evidence>
<feature type="compositionally biased region" description="Basic and acidic residues" evidence="1">
    <location>
        <begin position="73"/>
        <end position="82"/>
    </location>
</feature>